<keyword evidence="6 9" id="KW-1133">Transmembrane helix</keyword>
<evidence type="ECO:0000256" key="2">
    <source>
        <dbReference type="ARBA" id="ARBA00022448"/>
    </source>
</evidence>
<keyword evidence="7 9" id="KW-0472">Membrane</keyword>
<dbReference type="EMBL" id="JBHUGH010000002">
    <property type="protein sequence ID" value="MFD1911097.1"/>
    <property type="molecule type" value="Genomic_DNA"/>
</dbReference>
<dbReference type="InterPro" id="IPR007387">
    <property type="entry name" value="TRAP_DctQ"/>
</dbReference>
<accession>A0ABW4S2D6</accession>
<evidence type="ECO:0000256" key="7">
    <source>
        <dbReference type="ARBA" id="ARBA00023136"/>
    </source>
</evidence>
<dbReference type="InterPro" id="IPR055348">
    <property type="entry name" value="DctQ"/>
</dbReference>
<comment type="caution">
    <text evidence="11">The sequence shown here is derived from an EMBL/GenBank/DDBJ whole genome shotgun (WGS) entry which is preliminary data.</text>
</comment>
<evidence type="ECO:0000256" key="9">
    <source>
        <dbReference type="RuleBase" id="RU369079"/>
    </source>
</evidence>
<feature type="transmembrane region" description="Helical" evidence="9">
    <location>
        <begin position="88"/>
        <end position="109"/>
    </location>
</feature>
<dbReference type="PANTHER" id="PTHR35011">
    <property type="entry name" value="2,3-DIKETO-L-GULONATE TRAP TRANSPORTER SMALL PERMEASE PROTEIN YIAM"/>
    <property type="match status" value="1"/>
</dbReference>
<dbReference type="RefSeq" id="WP_390259223.1">
    <property type="nucleotide sequence ID" value="NZ_JBHUGH010000002.1"/>
</dbReference>
<keyword evidence="3" id="KW-1003">Cell membrane</keyword>
<evidence type="ECO:0000256" key="1">
    <source>
        <dbReference type="ARBA" id="ARBA00004429"/>
    </source>
</evidence>
<dbReference type="Proteomes" id="UP001597353">
    <property type="component" value="Unassembled WGS sequence"/>
</dbReference>
<keyword evidence="2 9" id="KW-0813">Transport</keyword>
<dbReference type="PROSITE" id="PS51257">
    <property type="entry name" value="PROKAR_LIPOPROTEIN"/>
    <property type="match status" value="1"/>
</dbReference>
<comment type="caution">
    <text evidence="9">Lacks conserved residue(s) required for the propagation of feature annotation.</text>
</comment>
<evidence type="ECO:0000313" key="12">
    <source>
        <dbReference type="Proteomes" id="UP001597353"/>
    </source>
</evidence>
<feature type="transmembrane region" description="Helical" evidence="9">
    <location>
        <begin position="129"/>
        <end position="151"/>
    </location>
</feature>
<comment type="subunit">
    <text evidence="9">The complex comprises the extracytoplasmic solute receptor protein and the two transmembrane proteins.</text>
</comment>
<protein>
    <recommendedName>
        <fullName evidence="9">TRAP transporter small permease protein</fullName>
    </recommendedName>
</protein>
<comment type="function">
    <text evidence="9">Part of the tripartite ATP-independent periplasmic (TRAP) transport system.</text>
</comment>
<comment type="subcellular location">
    <subcellularLocation>
        <location evidence="1 9">Cell inner membrane</location>
        <topology evidence="1 9">Multi-pass membrane protein</topology>
    </subcellularLocation>
</comment>
<keyword evidence="12" id="KW-1185">Reference proteome</keyword>
<evidence type="ECO:0000256" key="5">
    <source>
        <dbReference type="ARBA" id="ARBA00022692"/>
    </source>
</evidence>
<feature type="domain" description="Tripartite ATP-independent periplasmic transporters DctQ component" evidence="10">
    <location>
        <begin position="24"/>
        <end position="158"/>
    </location>
</feature>
<keyword evidence="5 9" id="KW-0812">Transmembrane</keyword>
<organism evidence="11 12">
    <name type="scientific">Halodurantibacterium flavum</name>
    <dbReference type="NCBI Taxonomy" id="1382802"/>
    <lineage>
        <taxon>Bacteria</taxon>
        <taxon>Pseudomonadati</taxon>
        <taxon>Pseudomonadota</taxon>
        <taxon>Alphaproteobacteria</taxon>
        <taxon>Rhodobacterales</taxon>
        <taxon>Paracoccaceae</taxon>
        <taxon>Halodurantibacterium</taxon>
    </lineage>
</organism>
<keyword evidence="4 9" id="KW-0997">Cell inner membrane</keyword>
<evidence type="ECO:0000256" key="3">
    <source>
        <dbReference type="ARBA" id="ARBA00022475"/>
    </source>
</evidence>
<reference evidence="12" key="1">
    <citation type="journal article" date="2019" name="Int. J. Syst. Evol. Microbiol.">
        <title>The Global Catalogue of Microorganisms (GCM) 10K type strain sequencing project: providing services to taxonomists for standard genome sequencing and annotation.</title>
        <authorList>
            <consortium name="The Broad Institute Genomics Platform"/>
            <consortium name="The Broad Institute Genome Sequencing Center for Infectious Disease"/>
            <person name="Wu L."/>
            <person name="Ma J."/>
        </authorList>
    </citation>
    <scope>NUCLEOTIDE SEQUENCE [LARGE SCALE GENOMIC DNA]</scope>
    <source>
        <strain evidence="12">CGMCC 4.7242</strain>
    </source>
</reference>
<evidence type="ECO:0000256" key="4">
    <source>
        <dbReference type="ARBA" id="ARBA00022519"/>
    </source>
</evidence>
<comment type="similarity">
    <text evidence="8 9">Belongs to the TRAP transporter small permease family.</text>
</comment>
<sequence>MFLRRLDMVYTALLVLASACGALMMLHVTADVAMRALFRISLPAVGEITAAYYMVAAAFLPWAWLANRDEHIRADLFSRLMPEGFKRGFEYVIDLLTLAYVGLICWQGYAGAMRRLASNEQREIPGGYLLVWPARWVVPVAAGAMMLALVIRMIRRARGELAPPPAPLPEH</sequence>
<evidence type="ECO:0000259" key="10">
    <source>
        <dbReference type="Pfam" id="PF04290"/>
    </source>
</evidence>
<proteinExistence type="inferred from homology"/>
<feature type="transmembrane region" description="Helical" evidence="9">
    <location>
        <begin position="51"/>
        <end position="67"/>
    </location>
</feature>
<dbReference type="Pfam" id="PF04290">
    <property type="entry name" value="DctQ"/>
    <property type="match status" value="1"/>
</dbReference>
<gene>
    <name evidence="11" type="ORF">ACFSGJ_02585</name>
</gene>
<evidence type="ECO:0000313" key="11">
    <source>
        <dbReference type="EMBL" id="MFD1911097.1"/>
    </source>
</evidence>
<evidence type="ECO:0000256" key="6">
    <source>
        <dbReference type="ARBA" id="ARBA00022989"/>
    </source>
</evidence>
<name>A0ABW4S2D6_9RHOB</name>
<evidence type="ECO:0000256" key="8">
    <source>
        <dbReference type="ARBA" id="ARBA00038436"/>
    </source>
</evidence>
<dbReference type="PANTHER" id="PTHR35011:SF10">
    <property type="entry name" value="TRAP TRANSPORTER SMALL PERMEASE PROTEIN"/>
    <property type="match status" value="1"/>
</dbReference>